<evidence type="ECO:0000256" key="1">
    <source>
        <dbReference type="SAM" id="Phobius"/>
    </source>
</evidence>
<protein>
    <submittedName>
        <fullName evidence="2">DUF983 domain-containing protein</fullName>
    </submittedName>
</protein>
<keyword evidence="3" id="KW-1185">Reference proteome</keyword>
<reference evidence="3" key="1">
    <citation type="journal article" date="2019" name="Int. J. Syst. Evol. Microbiol.">
        <title>The Global Catalogue of Microorganisms (GCM) 10K type strain sequencing project: providing services to taxonomists for standard genome sequencing and annotation.</title>
        <authorList>
            <consortium name="The Broad Institute Genomics Platform"/>
            <consortium name="The Broad Institute Genome Sequencing Center for Infectious Disease"/>
            <person name="Wu L."/>
            <person name="Ma J."/>
        </authorList>
    </citation>
    <scope>NUCLEOTIDE SEQUENCE [LARGE SCALE GENOMIC DNA]</scope>
    <source>
        <strain evidence="3">KCTC 42644</strain>
    </source>
</reference>
<keyword evidence="1" id="KW-0812">Transmembrane</keyword>
<dbReference type="RefSeq" id="WP_380861585.1">
    <property type="nucleotide sequence ID" value="NZ_JBHRXV010000010.1"/>
</dbReference>
<sequence>MDHPTVNVRELEGNDRLRWIAATGLKGRCPRCGKGHMFSGFLSIAKTCDACGLDFGYATPDDGPAFFALCFITFPLIFFTMWVELAFEPPFWVHIATSGPLMIGACVLGLRPLKGWLVASQYVNKAQEAGTEELFDELDRVRSERDDGAK</sequence>
<accession>A0ABV7XC25</accession>
<dbReference type="Proteomes" id="UP001595615">
    <property type="component" value="Unassembled WGS sequence"/>
</dbReference>
<feature type="transmembrane region" description="Helical" evidence="1">
    <location>
        <begin position="91"/>
        <end position="110"/>
    </location>
</feature>
<evidence type="ECO:0000313" key="3">
    <source>
        <dbReference type="Proteomes" id="UP001595615"/>
    </source>
</evidence>
<dbReference type="EMBL" id="JBHRXV010000010">
    <property type="protein sequence ID" value="MFC3713268.1"/>
    <property type="molecule type" value="Genomic_DNA"/>
</dbReference>
<feature type="transmembrane region" description="Helical" evidence="1">
    <location>
        <begin position="65"/>
        <end position="85"/>
    </location>
</feature>
<comment type="caution">
    <text evidence="2">The sequence shown here is derived from an EMBL/GenBank/DDBJ whole genome shotgun (WGS) entry which is preliminary data.</text>
</comment>
<organism evidence="2 3">
    <name type="scientific">Sphingoaurantiacus capsulatus</name>
    <dbReference type="NCBI Taxonomy" id="1771310"/>
    <lineage>
        <taxon>Bacteria</taxon>
        <taxon>Pseudomonadati</taxon>
        <taxon>Pseudomonadota</taxon>
        <taxon>Alphaproteobacteria</taxon>
        <taxon>Sphingomonadales</taxon>
        <taxon>Sphingosinicellaceae</taxon>
        <taxon>Sphingoaurantiacus</taxon>
    </lineage>
</organism>
<dbReference type="InterPro" id="IPR009325">
    <property type="entry name" value="DUF983"/>
</dbReference>
<gene>
    <name evidence="2" type="ORF">ACFOMD_11830</name>
</gene>
<dbReference type="Pfam" id="PF06170">
    <property type="entry name" value="DUF983"/>
    <property type="match status" value="1"/>
</dbReference>
<proteinExistence type="predicted"/>
<name>A0ABV7XC25_9SPHN</name>
<keyword evidence="1" id="KW-1133">Transmembrane helix</keyword>
<evidence type="ECO:0000313" key="2">
    <source>
        <dbReference type="EMBL" id="MFC3713268.1"/>
    </source>
</evidence>
<keyword evidence="1" id="KW-0472">Membrane</keyword>